<feature type="signal peptide" evidence="8">
    <location>
        <begin position="1"/>
        <end position="24"/>
    </location>
</feature>
<dbReference type="InParanoid" id="A0A0G4EC43"/>
<dbReference type="VEuPathDB" id="CryptoDB:Vbra_7020"/>
<dbReference type="PANTHER" id="PTHR43390:SF1">
    <property type="entry name" value="CHLOROPLAST PROCESSING PEPTIDASE"/>
    <property type="match status" value="1"/>
</dbReference>
<evidence type="ECO:0000256" key="4">
    <source>
        <dbReference type="ARBA" id="ARBA00022801"/>
    </source>
</evidence>
<sequence>MSPSFLISLISAIFASHLVLLAAAFVPSSLPSCGRTQAHRLATLEGRRRVVRRALPGAWMMSRDAHPATKEVEAPCAAEDARDWKVSGIRVPADGSAGAAPSIPPAPSNMTTSPVASSPSLRQPSVLRSLLSPPRRGDGGRGDDGPTDDDVPSPPLAKPRRDTADEVRNVFIAFFISLMIRIFVAEPRFIPSLSMYPTLDVGDNVVVEKVSKYWREPHRGDVLVFVPPQEALSLSGSKDDSSAFARLLNGGKSDRAFIKRCVAVGGDTVEVKNGRLFVNGDLQEEKFINEAPRYMFGPFKVPDSMVMMLGDNRNQSLDSHVWGFLPADNVIGRAVFKYWPPWRAGTIPFE</sequence>
<dbReference type="EC" id="3.4.21.-" evidence="6"/>
<evidence type="ECO:0000313" key="11">
    <source>
        <dbReference type="Proteomes" id="UP000041254"/>
    </source>
</evidence>
<keyword evidence="6" id="KW-0999">Mitochondrion inner membrane</keyword>
<feature type="active site" evidence="5">
    <location>
        <position position="259"/>
    </location>
</feature>
<dbReference type="PRINTS" id="PR00727">
    <property type="entry name" value="LEADERPTASE"/>
</dbReference>
<dbReference type="InterPro" id="IPR036286">
    <property type="entry name" value="LexA/Signal_pep-like_sf"/>
</dbReference>
<feature type="compositionally biased region" description="Polar residues" evidence="7">
    <location>
        <begin position="109"/>
        <end position="123"/>
    </location>
</feature>
<evidence type="ECO:0000256" key="6">
    <source>
        <dbReference type="RuleBase" id="RU362041"/>
    </source>
</evidence>
<evidence type="ECO:0000256" key="3">
    <source>
        <dbReference type="ARBA" id="ARBA00022670"/>
    </source>
</evidence>
<dbReference type="InterPro" id="IPR019533">
    <property type="entry name" value="Peptidase_S26"/>
</dbReference>
<dbReference type="STRING" id="1169540.A0A0G4EC43"/>
<dbReference type="GO" id="GO:0006465">
    <property type="term" value="P:signal peptide processing"/>
    <property type="evidence" value="ECO:0007669"/>
    <property type="project" value="InterPro"/>
</dbReference>
<accession>A0A0G4EC43</accession>
<feature type="active site" evidence="5">
    <location>
        <position position="194"/>
    </location>
</feature>
<proteinExistence type="inferred from homology"/>
<dbReference type="NCBIfam" id="TIGR02227">
    <property type="entry name" value="sigpep_I_bact"/>
    <property type="match status" value="1"/>
</dbReference>
<dbReference type="InterPro" id="IPR019756">
    <property type="entry name" value="Pept_S26A_signal_pept_1_Ser-AS"/>
</dbReference>
<keyword evidence="11" id="KW-1185">Reference proteome</keyword>
<reference evidence="10 11" key="1">
    <citation type="submission" date="2014-11" db="EMBL/GenBank/DDBJ databases">
        <authorList>
            <person name="Zhu J."/>
            <person name="Qi W."/>
            <person name="Song R."/>
        </authorList>
    </citation>
    <scope>NUCLEOTIDE SEQUENCE [LARGE SCALE GENOMIC DNA]</scope>
</reference>
<dbReference type="Pfam" id="PF10502">
    <property type="entry name" value="Peptidase_S26"/>
    <property type="match status" value="1"/>
</dbReference>
<comment type="subcellular location">
    <subcellularLocation>
        <location evidence="6">Mitochondrion inner membrane</location>
    </subcellularLocation>
</comment>
<comment type="similarity">
    <text evidence="2 6">Belongs to the peptidase S26 family.</text>
</comment>
<dbReference type="PROSITE" id="PS00501">
    <property type="entry name" value="SPASE_I_1"/>
    <property type="match status" value="1"/>
</dbReference>
<evidence type="ECO:0000313" key="10">
    <source>
        <dbReference type="EMBL" id="CEL93256.1"/>
    </source>
</evidence>
<keyword evidence="8" id="KW-0732">Signal</keyword>
<evidence type="ECO:0000259" key="9">
    <source>
        <dbReference type="Pfam" id="PF10502"/>
    </source>
</evidence>
<dbReference type="GO" id="GO:0005743">
    <property type="term" value="C:mitochondrial inner membrane"/>
    <property type="evidence" value="ECO:0007669"/>
    <property type="project" value="UniProtKB-SubCell"/>
</dbReference>
<gene>
    <name evidence="10" type="ORF">Vbra_7020</name>
</gene>
<dbReference type="PROSITE" id="PS00761">
    <property type="entry name" value="SPASE_I_3"/>
    <property type="match status" value="1"/>
</dbReference>
<dbReference type="GO" id="GO:0009003">
    <property type="term" value="F:signal peptidase activity"/>
    <property type="evidence" value="ECO:0007669"/>
    <property type="project" value="UniProtKB-EC"/>
</dbReference>
<feature type="domain" description="Peptidase S26" evidence="9">
    <location>
        <begin position="167"/>
        <end position="339"/>
    </location>
</feature>
<feature type="region of interest" description="Disordered" evidence="7">
    <location>
        <begin position="95"/>
        <end position="162"/>
    </location>
</feature>
<keyword evidence="4 6" id="KW-0378">Hydrolase</keyword>
<keyword evidence="3 6" id="KW-0645">Protease</keyword>
<dbReference type="CDD" id="cd06530">
    <property type="entry name" value="S26_SPase_I"/>
    <property type="match status" value="1"/>
</dbReference>
<dbReference type="OrthoDB" id="308440at2759"/>
<comment type="catalytic activity">
    <reaction evidence="1">
        <text>Cleavage of hydrophobic, N-terminal signal or leader sequences from secreted and periplasmic proteins.</text>
        <dbReference type="EC" id="3.4.21.89"/>
    </reaction>
</comment>
<dbReference type="SUPFAM" id="SSF51306">
    <property type="entry name" value="LexA/Signal peptidase"/>
    <property type="match status" value="1"/>
</dbReference>
<dbReference type="PANTHER" id="PTHR43390">
    <property type="entry name" value="SIGNAL PEPTIDASE I"/>
    <property type="match status" value="1"/>
</dbReference>
<keyword evidence="6" id="KW-0472">Membrane</keyword>
<feature type="chain" id="PRO_5005187405" description="Mitochondrial inner membrane protease subunit" evidence="8">
    <location>
        <begin position="25"/>
        <end position="350"/>
    </location>
</feature>
<keyword evidence="6" id="KW-0496">Mitochondrion</keyword>
<evidence type="ECO:0000256" key="1">
    <source>
        <dbReference type="ARBA" id="ARBA00000677"/>
    </source>
</evidence>
<protein>
    <recommendedName>
        <fullName evidence="6">Mitochondrial inner membrane protease subunit</fullName>
        <ecNumber evidence="6">3.4.21.-</ecNumber>
    </recommendedName>
</protein>
<organism evidence="10 11">
    <name type="scientific">Vitrella brassicaformis (strain CCMP3155)</name>
    <dbReference type="NCBI Taxonomy" id="1169540"/>
    <lineage>
        <taxon>Eukaryota</taxon>
        <taxon>Sar</taxon>
        <taxon>Alveolata</taxon>
        <taxon>Colpodellida</taxon>
        <taxon>Vitrellaceae</taxon>
        <taxon>Vitrella</taxon>
    </lineage>
</organism>
<evidence type="ECO:0000256" key="5">
    <source>
        <dbReference type="PIRSR" id="PIRSR600223-1"/>
    </source>
</evidence>
<dbReference type="Gene3D" id="2.10.109.10">
    <property type="entry name" value="Umud Fragment, subunit A"/>
    <property type="match status" value="2"/>
</dbReference>
<dbReference type="InterPro" id="IPR000223">
    <property type="entry name" value="Pept_S26A_signal_pept_1"/>
</dbReference>
<feature type="compositionally biased region" description="Basic and acidic residues" evidence="7">
    <location>
        <begin position="135"/>
        <end position="144"/>
    </location>
</feature>
<evidence type="ECO:0000256" key="8">
    <source>
        <dbReference type="SAM" id="SignalP"/>
    </source>
</evidence>
<dbReference type="AlphaFoldDB" id="A0A0G4EC43"/>
<dbReference type="Proteomes" id="UP000041254">
    <property type="component" value="Unassembled WGS sequence"/>
</dbReference>
<dbReference type="GO" id="GO:0004252">
    <property type="term" value="F:serine-type endopeptidase activity"/>
    <property type="evidence" value="ECO:0007669"/>
    <property type="project" value="InterPro"/>
</dbReference>
<evidence type="ECO:0000256" key="2">
    <source>
        <dbReference type="ARBA" id="ARBA00009370"/>
    </source>
</evidence>
<dbReference type="EMBL" id="CDMY01000149">
    <property type="protein sequence ID" value="CEL93256.1"/>
    <property type="molecule type" value="Genomic_DNA"/>
</dbReference>
<dbReference type="InterPro" id="IPR019758">
    <property type="entry name" value="Pept_S26A_signal_pept_1_CS"/>
</dbReference>
<name>A0A0G4EC43_VITBC</name>
<evidence type="ECO:0000256" key="7">
    <source>
        <dbReference type="SAM" id="MobiDB-lite"/>
    </source>
</evidence>